<dbReference type="InterPro" id="IPR049622">
    <property type="entry name" value="Dihydroorotate_DH_I"/>
</dbReference>
<dbReference type="SUPFAM" id="SSF51395">
    <property type="entry name" value="FMN-linked oxidoreductases"/>
    <property type="match status" value="1"/>
</dbReference>
<feature type="binding site" evidence="9">
    <location>
        <position position="21"/>
    </location>
    <ligand>
        <name>FMN</name>
        <dbReference type="ChEBI" id="CHEBI:58210"/>
    </ligand>
</feature>
<dbReference type="EMBL" id="QEKH01000010">
    <property type="protein sequence ID" value="PVY42779.1"/>
    <property type="molecule type" value="Genomic_DNA"/>
</dbReference>
<dbReference type="InterPro" id="IPR033888">
    <property type="entry name" value="DHOD_1B"/>
</dbReference>
<feature type="binding site" evidence="9">
    <location>
        <position position="220"/>
    </location>
    <ligand>
        <name>FMN</name>
        <dbReference type="ChEBI" id="CHEBI:58210"/>
    </ligand>
</feature>
<dbReference type="InterPro" id="IPR005720">
    <property type="entry name" value="Dihydroorotate_DH_cat"/>
</dbReference>
<evidence type="ECO:0000256" key="6">
    <source>
        <dbReference type="ARBA" id="ARBA00022643"/>
    </source>
</evidence>
<dbReference type="InterPro" id="IPR024920">
    <property type="entry name" value="Dihydroorotate_DH_1"/>
</dbReference>
<dbReference type="EC" id="1.3.-.-" evidence="9"/>
<comment type="caution">
    <text evidence="12">The sequence shown here is derived from an EMBL/GenBank/DDBJ whole genome shotgun (WGS) entry which is preliminary data.</text>
</comment>
<dbReference type="Pfam" id="PF01180">
    <property type="entry name" value="DHO_dh"/>
    <property type="match status" value="1"/>
</dbReference>
<dbReference type="NCBIfam" id="NF005574">
    <property type="entry name" value="PRK07259.1"/>
    <property type="match status" value="1"/>
</dbReference>
<feature type="binding site" evidence="9">
    <location>
        <begin position="195"/>
        <end position="196"/>
    </location>
    <ligand>
        <name>substrate</name>
    </ligand>
</feature>
<comment type="function">
    <text evidence="9">Catalyzes the conversion of dihydroorotate to orotate.</text>
</comment>
<keyword evidence="6 9" id="KW-0288">FMN</keyword>
<evidence type="ECO:0000313" key="14">
    <source>
        <dbReference type="Proteomes" id="UP000576225"/>
    </source>
</evidence>
<feature type="domain" description="Dihydroorotate dehydrogenase catalytic" evidence="10">
    <location>
        <begin position="4"/>
        <end position="288"/>
    </location>
</feature>
<feature type="binding site" evidence="9">
    <location>
        <position position="130"/>
    </location>
    <ligand>
        <name>substrate</name>
    </ligand>
</feature>
<evidence type="ECO:0000256" key="2">
    <source>
        <dbReference type="ARBA" id="ARBA00004725"/>
    </source>
</evidence>
<feature type="binding site" evidence="9">
    <location>
        <position position="45"/>
    </location>
    <ligand>
        <name>substrate</name>
    </ligand>
</feature>
<proteinExistence type="inferred from homology"/>
<keyword evidence="5 9" id="KW-0285">Flavoprotein</keyword>
<dbReference type="Proteomes" id="UP000245959">
    <property type="component" value="Unassembled WGS sequence"/>
</dbReference>
<dbReference type="NCBIfam" id="TIGR01037">
    <property type="entry name" value="pyrD_sub1_fam"/>
    <property type="match status" value="1"/>
</dbReference>
<dbReference type="PANTHER" id="PTHR48109:SF1">
    <property type="entry name" value="DIHYDROOROTATE DEHYDROGENASE (FUMARATE)"/>
    <property type="match status" value="1"/>
</dbReference>
<feature type="binding site" evidence="9">
    <location>
        <begin position="246"/>
        <end position="247"/>
    </location>
    <ligand>
        <name>FMN</name>
        <dbReference type="ChEBI" id="CHEBI:58210"/>
    </ligand>
</feature>
<evidence type="ECO:0000256" key="4">
    <source>
        <dbReference type="ARBA" id="ARBA00022490"/>
    </source>
</evidence>
<dbReference type="GO" id="GO:0004152">
    <property type="term" value="F:dihydroorotate dehydrogenase activity"/>
    <property type="evidence" value="ECO:0007669"/>
    <property type="project" value="UniProtKB-UniRule"/>
</dbReference>
<keyword evidence="7 9" id="KW-0665">Pyrimidine biosynthesis</keyword>
<dbReference type="GO" id="GO:0006207">
    <property type="term" value="P:'de novo' pyrimidine nucleobase biosynthetic process"/>
    <property type="evidence" value="ECO:0007669"/>
    <property type="project" value="InterPro"/>
</dbReference>
<dbReference type="InterPro" id="IPR001295">
    <property type="entry name" value="Dihydroorotate_DH_CS"/>
</dbReference>
<protein>
    <recommendedName>
        <fullName evidence="9">Dihydroorotate dehydrogenase</fullName>
        <shortName evidence="9">DHOD</shortName>
        <shortName evidence="9">DHODase</shortName>
        <shortName evidence="9">DHOdehase</shortName>
        <ecNumber evidence="9">1.3.-.-</ecNumber>
    </recommendedName>
</protein>
<gene>
    <name evidence="9" type="primary">pyrD</name>
    <name evidence="12" type="ORF">C8D82_11088</name>
    <name evidence="11" type="ORF">HF882_18020</name>
</gene>
<evidence type="ECO:0000256" key="3">
    <source>
        <dbReference type="ARBA" id="ARBA00008008"/>
    </source>
</evidence>
<dbReference type="EMBL" id="JABAEW010000047">
    <property type="protein sequence ID" value="NMD88488.1"/>
    <property type="molecule type" value="Genomic_DNA"/>
</dbReference>
<dbReference type="Gene3D" id="3.20.20.70">
    <property type="entry name" value="Aldolase class I"/>
    <property type="match status" value="1"/>
</dbReference>
<dbReference type="PIRSF" id="PIRSF000164">
    <property type="entry name" value="DHO_oxidase"/>
    <property type="match status" value="1"/>
</dbReference>
<dbReference type="GeneID" id="78295003"/>
<comment type="pathway">
    <text evidence="2 9">Pyrimidine metabolism; UMP biosynthesis via de novo pathway.</text>
</comment>
<keyword evidence="13" id="KW-1185">Reference proteome</keyword>
<evidence type="ECO:0000256" key="5">
    <source>
        <dbReference type="ARBA" id="ARBA00022630"/>
    </source>
</evidence>
<evidence type="ECO:0000256" key="9">
    <source>
        <dbReference type="HAMAP-Rule" id="MF_00224"/>
    </source>
</evidence>
<sequence length="306" mass="32036">MADLTTKLGGVTLKNPVMTASGTFGYGFEYHNYYDISRLGAVVVKGIRMKPSHGNPTPRVAEVTGGMLNAIGLQGPGVEKFLHGDRYMPFLRKVGAATIVNIWGTTIAEYGEVAARLDAERDGITALEINISCPNVKAGGVAFGTDPVLAAEVVSTVRRATTLPLITKLSPNVTNIAEFARAVEAAGSDMVSLINTITAMAIDIETRRPKIANRTGGFSGPALKPIAVRMVYDVARAVKIPVIGMGGIMTGEDAVEFLLAGASAVAVGTANFVDPYAPLKVIDGISAYLDRHGCASVADIIGKVEC</sequence>
<feature type="active site" description="Nucleophile" evidence="9">
    <location>
        <position position="133"/>
    </location>
</feature>
<comment type="similarity">
    <text evidence="3 9">Belongs to the dihydroorotate dehydrogenase family. Type 1 subfamily.</text>
</comment>
<dbReference type="OrthoDB" id="9794954at2"/>
<dbReference type="HAMAP" id="MF_00224">
    <property type="entry name" value="DHO_dh_type1"/>
    <property type="match status" value="1"/>
</dbReference>
<dbReference type="AlphaFoldDB" id="A0A2U1B283"/>
<feature type="binding site" evidence="9">
    <location>
        <position position="168"/>
    </location>
    <ligand>
        <name>FMN</name>
        <dbReference type="ChEBI" id="CHEBI:58210"/>
    </ligand>
</feature>
<evidence type="ECO:0000313" key="13">
    <source>
        <dbReference type="Proteomes" id="UP000245959"/>
    </source>
</evidence>
<evidence type="ECO:0000259" key="10">
    <source>
        <dbReference type="Pfam" id="PF01180"/>
    </source>
</evidence>
<evidence type="ECO:0000256" key="1">
    <source>
        <dbReference type="ARBA" id="ARBA00004496"/>
    </source>
</evidence>
<dbReference type="GO" id="GO:0044205">
    <property type="term" value="P:'de novo' UMP biosynthetic process"/>
    <property type="evidence" value="ECO:0007669"/>
    <property type="project" value="UniProtKB-UniRule"/>
</dbReference>
<evidence type="ECO:0000313" key="11">
    <source>
        <dbReference type="EMBL" id="NMD88488.1"/>
    </source>
</evidence>
<comment type="catalytic activity">
    <reaction evidence="9">
        <text>(S)-dihydroorotate + A = orotate + AH2</text>
        <dbReference type="Rhea" id="RHEA:18073"/>
        <dbReference type="ChEBI" id="CHEBI:13193"/>
        <dbReference type="ChEBI" id="CHEBI:17499"/>
        <dbReference type="ChEBI" id="CHEBI:30839"/>
        <dbReference type="ChEBI" id="CHEBI:30864"/>
    </reaction>
</comment>
<accession>A0A2U1B283</accession>
<feature type="binding site" evidence="9">
    <location>
        <begin position="69"/>
        <end position="73"/>
    </location>
    <ligand>
        <name>substrate</name>
    </ligand>
</feature>
<feature type="binding site" evidence="9">
    <location>
        <position position="130"/>
    </location>
    <ligand>
        <name>FMN</name>
        <dbReference type="ChEBI" id="CHEBI:58210"/>
    </ligand>
</feature>
<organism evidence="12 13">
    <name type="scientific">Victivallis vadensis</name>
    <dbReference type="NCBI Taxonomy" id="172901"/>
    <lineage>
        <taxon>Bacteria</taxon>
        <taxon>Pseudomonadati</taxon>
        <taxon>Lentisphaerota</taxon>
        <taxon>Lentisphaeria</taxon>
        <taxon>Victivallales</taxon>
        <taxon>Victivallaceae</taxon>
        <taxon>Victivallis</taxon>
    </lineage>
</organism>
<evidence type="ECO:0000256" key="8">
    <source>
        <dbReference type="ARBA" id="ARBA00023002"/>
    </source>
</evidence>
<name>A0A2U1B283_9BACT</name>
<evidence type="ECO:0000313" key="12">
    <source>
        <dbReference type="EMBL" id="PVY42779.1"/>
    </source>
</evidence>
<dbReference type="RefSeq" id="WP_116883691.1">
    <property type="nucleotide sequence ID" value="NZ_CABMMC010000015.1"/>
</dbReference>
<dbReference type="PROSITE" id="PS00912">
    <property type="entry name" value="DHODEHASE_2"/>
    <property type="match status" value="1"/>
</dbReference>
<feature type="binding site" evidence="9">
    <location>
        <begin position="268"/>
        <end position="269"/>
    </location>
    <ligand>
        <name>FMN</name>
        <dbReference type="ChEBI" id="CHEBI:58210"/>
    </ligand>
</feature>
<evidence type="ECO:0000256" key="7">
    <source>
        <dbReference type="ARBA" id="ARBA00022975"/>
    </source>
</evidence>
<reference evidence="12 13" key="1">
    <citation type="submission" date="2018-04" db="EMBL/GenBank/DDBJ databases">
        <title>Genomic Encyclopedia of Type Strains, Phase IV (KMG-IV): sequencing the most valuable type-strain genomes for metagenomic binning, comparative biology and taxonomic classification.</title>
        <authorList>
            <person name="Goeker M."/>
        </authorList>
    </citation>
    <scope>NUCLEOTIDE SEQUENCE [LARGE SCALE GENOMIC DNA]</scope>
    <source>
        <strain evidence="12 13">DSM 14823</strain>
    </source>
</reference>
<dbReference type="GO" id="GO:0005737">
    <property type="term" value="C:cytoplasm"/>
    <property type="evidence" value="ECO:0007669"/>
    <property type="project" value="UniProtKB-SubCell"/>
</dbReference>
<keyword evidence="4 9" id="KW-0963">Cytoplasm</keyword>
<comment type="cofactor">
    <cofactor evidence="9">
        <name>FMN</name>
        <dbReference type="ChEBI" id="CHEBI:58210"/>
    </cofactor>
    <text evidence="9">Binds 1 FMN per subunit.</text>
</comment>
<dbReference type="Proteomes" id="UP000576225">
    <property type="component" value="Unassembled WGS sequence"/>
</dbReference>
<dbReference type="CDD" id="cd04740">
    <property type="entry name" value="DHOD_1B_like"/>
    <property type="match status" value="1"/>
</dbReference>
<dbReference type="InterPro" id="IPR012135">
    <property type="entry name" value="Dihydroorotate_DH_1_2"/>
</dbReference>
<dbReference type="InterPro" id="IPR050074">
    <property type="entry name" value="DHO_dehydrogenase"/>
</dbReference>
<dbReference type="InterPro" id="IPR013785">
    <property type="entry name" value="Aldolase_TIM"/>
</dbReference>
<reference evidence="11 14" key="2">
    <citation type="submission" date="2020-04" db="EMBL/GenBank/DDBJ databases">
        <authorList>
            <person name="Hitch T.C.A."/>
            <person name="Wylensek D."/>
            <person name="Clavel T."/>
        </authorList>
    </citation>
    <scope>NUCLEOTIDE SEQUENCE [LARGE SCALE GENOMIC DNA]</scope>
    <source>
        <strain evidence="11 14">COR2-253-APC-1A</strain>
    </source>
</reference>
<feature type="binding site" evidence="9">
    <location>
        <position position="194"/>
    </location>
    <ligand>
        <name>FMN</name>
        <dbReference type="ChEBI" id="CHEBI:58210"/>
    </ligand>
</feature>
<comment type="subcellular location">
    <subcellularLocation>
        <location evidence="1 9">Cytoplasm</location>
    </subcellularLocation>
</comment>
<feature type="binding site" evidence="9">
    <location>
        <begin position="45"/>
        <end position="46"/>
    </location>
    <ligand>
        <name>FMN</name>
        <dbReference type="ChEBI" id="CHEBI:58210"/>
    </ligand>
</feature>
<keyword evidence="8 9" id="KW-0560">Oxidoreductase</keyword>
<dbReference type="PANTHER" id="PTHR48109">
    <property type="entry name" value="DIHYDROOROTATE DEHYDROGENASE (QUINONE), MITOCHONDRIAL-RELATED"/>
    <property type="match status" value="1"/>
</dbReference>
<dbReference type="UniPathway" id="UPA00070"/>
<feature type="binding site" evidence="9">
    <location>
        <position position="101"/>
    </location>
    <ligand>
        <name>FMN</name>
        <dbReference type="ChEBI" id="CHEBI:58210"/>
    </ligand>
</feature>
<dbReference type="FunFam" id="3.20.20.70:FF:000027">
    <property type="entry name" value="Dihydropyrimidine dehydrogenase [NADP(+)]"/>
    <property type="match status" value="1"/>
</dbReference>